<feature type="domain" description="Guanylate cyclase" evidence="2">
    <location>
        <begin position="501"/>
        <end position="617"/>
    </location>
</feature>
<accession>A0A3B1C589</accession>
<dbReference type="InterPro" id="IPR004155">
    <property type="entry name" value="PBS_lyase_HEAT"/>
</dbReference>
<dbReference type="Pfam" id="PF13646">
    <property type="entry name" value="HEAT_2"/>
    <property type="match status" value="2"/>
</dbReference>
<dbReference type="EMBL" id="UOGE01000105">
    <property type="protein sequence ID" value="VAX25329.1"/>
    <property type="molecule type" value="Genomic_DNA"/>
</dbReference>
<dbReference type="SUPFAM" id="SSF48371">
    <property type="entry name" value="ARM repeat"/>
    <property type="match status" value="3"/>
</dbReference>
<proteinExistence type="predicted"/>
<dbReference type="CDD" id="cd07302">
    <property type="entry name" value="CHD"/>
    <property type="match status" value="1"/>
</dbReference>
<dbReference type="PANTHER" id="PTHR12697:SF5">
    <property type="entry name" value="DEOXYHYPUSINE HYDROXYLASE"/>
    <property type="match status" value="1"/>
</dbReference>
<dbReference type="AlphaFoldDB" id="A0A3B1C589"/>
<dbReference type="GO" id="GO:0016491">
    <property type="term" value="F:oxidoreductase activity"/>
    <property type="evidence" value="ECO:0007669"/>
    <property type="project" value="TreeGrafter"/>
</dbReference>
<sequence length="685" mass="76212">MFETSRIKKILANFGAAQNARNQELIDQLEKFGVLPVPLVADELRYNRMKYSDAEKIFHRLFDIKDINVFIKGLGESKENIRELYKETIIRFGRSGAALALIEHLGDSDNMIRKMAADIIIEISDASVAPRIIPFIRHESKDVKKTAMDILSAIKAEKASDAIIPLLDDSDSWIRRKAIEALCRLKNRDVLPRLLALALEEGDPKVARPALELASEIGGPEHTSAALQMIKSSDLVIRQKATEAVILMADSTIVPEVMLFLKDDDVNVRRAATDILNGLKDTKTASALVKAMKDADWWVREIATDALSELGGGKVSEMIKELLFDKDESVRRCAVEFYCRVKDPSALEALVKLLEDEDWWVREKAITALGFIGDPVAIEPISKLLGDKEVKWAIPKALASIGHKSALKALSKLAKDDKTQVRMETLKAVGGLGGDEAVALVKTMALDSEPRIQEEALLILRSLTGRIWLLDEVMEEIKAEDDKTGGDEPEEAKAGDRLTEAILVVDLCKSTDVASHYGDSALYELMKELDKIVTPLAREAGIRFMKSTGDGFLMTFDSTLKATWMAVETLEKLASRNANIEEKRRMNVRFAINVGETRVNTSGDRVGNAVNMAFRLEGAKKEDITASHEGAKPDEMLEQNRILITEAVKCELEDKPKPEWCFLGFFELKGMTGLHRIYQLIAEKP</sequence>
<protein>
    <recommendedName>
        <fullName evidence="2">Guanylate cyclase domain-containing protein</fullName>
    </recommendedName>
</protein>
<dbReference type="InterPro" id="IPR001054">
    <property type="entry name" value="A/G_cyclase"/>
</dbReference>
<organism evidence="3">
    <name type="scientific">hydrothermal vent metagenome</name>
    <dbReference type="NCBI Taxonomy" id="652676"/>
    <lineage>
        <taxon>unclassified sequences</taxon>
        <taxon>metagenomes</taxon>
        <taxon>ecological metagenomes</taxon>
    </lineage>
</organism>
<evidence type="ECO:0000256" key="1">
    <source>
        <dbReference type="ARBA" id="ARBA00045876"/>
    </source>
</evidence>
<dbReference type="Gene3D" id="3.30.70.1230">
    <property type="entry name" value="Nucleotide cyclase"/>
    <property type="match status" value="1"/>
</dbReference>
<dbReference type="GO" id="GO:0035556">
    <property type="term" value="P:intracellular signal transduction"/>
    <property type="evidence" value="ECO:0007669"/>
    <property type="project" value="InterPro"/>
</dbReference>
<dbReference type="PROSITE" id="PS50077">
    <property type="entry name" value="HEAT_REPEAT"/>
    <property type="match status" value="2"/>
</dbReference>
<reference evidence="3" key="1">
    <citation type="submission" date="2018-06" db="EMBL/GenBank/DDBJ databases">
        <authorList>
            <person name="Zhirakovskaya E."/>
        </authorList>
    </citation>
    <scope>NUCLEOTIDE SEQUENCE</scope>
</reference>
<dbReference type="SMART" id="SM00567">
    <property type="entry name" value="EZ_HEAT"/>
    <property type="match status" value="10"/>
</dbReference>
<dbReference type="PROSITE" id="PS50125">
    <property type="entry name" value="GUANYLATE_CYCLASE_2"/>
    <property type="match status" value="1"/>
</dbReference>
<dbReference type="InterPro" id="IPR021133">
    <property type="entry name" value="HEAT_type_2"/>
</dbReference>
<dbReference type="InterPro" id="IPR011989">
    <property type="entry name" value="ARM-like"/>
</dbReference>
<evidence type="ECO:0000313" key="3">
    <source>
        <dbReference type="EMBL" id="VAX25329.1"/>
    </source>
</evidence>
<comment type="function">
    <text evidence="1">Catalyzes the hydroxylation of the N(6)-(4-aminobutyl)-L-lysine intermediate produced by deoxyhypusine synthase/DHPS on a critical lysine of the eukaryotic translation initiation factor 5A/eIF-5A. This is the second step of the post-translational modification of that lysine into an unusual amino acid residue named hypusine. Hypusination is unique to mature eIF-5A factor and is essential for its function.</text>
</comment>
<dbReference type="Gene3D" id="1.25.10.10">
    <property type="entry name" value="Leucine-rich Repeat Variant"/>
    <property type="match status" value="4"/>
</dbReference>
<evidence type="ECO:0000259" key="2">
    <source>
        <dbReference type="PROSITE" id="PS50125"/>
    </source>
</evidence>
<dbReference type="SUPFAM" id="SSF55073">
    <property type="entry name" value="Nucleotide cyclase"/>
    <property type="match status" value="1"/>
</dbReference>
<dbReference type="PANTHER" id="PTHR12697">
    <property type="entry name" value="PBS LYASE HEAT-LIKE PROTEIN"/>
    <property type="match status" value="1"/>
</dbReference>
<dbReference type="InterPro" id="IPR029787">
    <property type="entry name" value="Nucleotide_cyclase"/>
</dbReference>
<name>A0A3B1C589_9ZZZZ</name>
<gene>
    <name evidence="3" type="ORF">MNBD_NITROSPINAE02-673</name>
</gene>
<dbReference type="InterPro" id="IPR016024">
    <property type="entry name" value="ARM-type_fold"/>
</dbReference>
<dbReference type="GO" id="GO:0009190">
    <property type="term" value="P:cyclic nucleotide biosynthetic process"/>
    <property type="evidence" value="ECO:0007669"/>
    <property type="project" value="InterPro"/>
</dbReference>